<feature type="transmembrane region" description="Helical" evidence="1">
    <location>
        <begin position="7"/>
        <end position="34"/>
    </location>
</feature>
<dbReference type="Proteomes" id="UP000185003">
    <property type="component" value="Unassembled WGS sequence"/>
</dbReference>
<protein>
    <submittedName>
        <fullName evidence="3">Uncharacterized conserved protein, DUF58 family, contains vWF domain</fullName>
    </submittedName>
</protein>
<evidence type="ECO:0000313" key="4">
    <source>
        <dbReference type="Proteomes" id="UP000185003"/>
    </source>
</evidence>
<keyword evidence="1" id="KW-1133">Transmembrane helix</keyword>
<accession>A0A1N6JUD2</accession>
<keyword evidence="1" id="KW-0472">Membrane</keyword>
<dbReference type="AlphaFoldDB" id="A0A1N6JUD2"/>
<feature type="transmembrane region" description="Helical" evidence="1">
    <location>
        <begin position="40"/>
        <end position="62"/>
    </location>
</feature>
<dbReference type="OrthoDB" id="845740at2"/>
<dbReference type="RefSeq" id="WP_074241790.1">
    <property type="nucleotide sequence ID" value="NZ_FSRA01000002.1"/>
</dbReference>
<organism evidence="3 4">
    <name type="scientific">Chitinophaga niabensis</name>
    <dbReference type="NCBI Taxonomy" id="536979"/>
    <lineage>
        <taxon>Bacteria</taxon>
        <taxon>Pseudomonadati</taxon>
        <taxon>Bacteroidota</taxon>
        <taxon>Chitinophagia</taxon>
        <taxon>Chitinophagales</taxon>
        <taxon>Chitinophagaceae</taxon>
        <taxon>Chitinophaga</taxon>
    </lineage>
</organism>
<evidence type="ECO:0000256" key="1">
    <source>
        <dbReference type="SAM" id="Phobius"/>
    </source>
</evidence>
<keyword evidence="1" id="KW-0812">Transmembrane</keyword>
<dbReference type="STRING" id="536979.SAMN04488055_4457"/>
<dbReference type="InterPro" id="IPR002881">
    <property type="entry name" value="DUF58"/>
</dbReference>
<evidence type="ECO:0000259" key="2">
    <source>
        <dbReference type="Pfam" id="PF01882"/>
    </source>
</evidence>
<feature type="domain" description="DUF58" evidence="2">
    <location>
        <begin position="209"/>
        <end position="372"/>
    </location>
</feature>
<dbReference type="PANTHER" id="PTHR33608">
    <property type="entry name" value="BLL2464 PROTEIN"/>
    <property type="match status" value="1"/>
</dbReference>
<proteinExistence type="predicted"/>
<keyword evidence="4" id="KW-1185">Reference proteome</keyword>
<reference evidence="3 4" key="1">
    <citation type="submission" date="2016-11" db="EMBL/GenBank/DDBJ databases">
        <authorList>
            <person name="Jaros S."/>
            <person name="Januszkiewicz K."/>
            <person name="Wedrychowicz H."/>
        </authorList>
    </citation>
    <scope>NUCLEOTIDE SEQUENCE [LARGE SCALE GENOMIC DNA]</scope>
    <source>
        <strain evidence="3 4">DSM 24787</strain>
    </source>
</reference>
<sequence>METPVRFYYSLFFHTRLYLSLGAVVVLFVVSFFAPAVYPFAIIALLALAALVLLDFVLLYAAGRALQADRKMAERFSNGDPNEVSIIIRNNYNFPVRMEILDELPFQFQERDFVRYGFLRSKEEQAFNYQLRPVERGEYQFGATHVFVKTPFSLLRRRFTFNHPQNVKVYPSYLQLRNYELFSFKHKLNEIGVHRKRAIGHSIEFDHIKEYTMGDDVRTLNWKATARRGNLMVNNFTEERSQQVYCVIDKGRNMKMPFNGLSLLDYAINSTLVFSNVALHKGDKAGLITFTGFQTEVLAAGNKKVQLNKILDQLYAQTTQWTESDYERLGVNLRASLSQRSLLILFTNFESASALQRQLPYLRQLAKYHLLLVVFFENTEIKKLNEQKATAVEDIYIQVIAQKFAHEKKQIVRELAQYGIMSLLTTPEHLTVDVVNKYLELKSRMLA</sequence>
<dbReference type="Pfam" id="PF01882">
    <property type="entry name" value="DUF58"/>
    <property type="match status" value="1"/>
</dbReference>
<dbReference type="EMBL" id="FSRA01000002">
    <property type="protein sequence ID" value="SIO47952.1"/>
    <property type="molecule type" value="Genomic_DNA"/>
</dbReference>
<gene>
    <name evidence="3" type="ORF">SAMN04488055_4457</name>
</gene>
<dbReference type="PANTHER" id="PTHR33608:SF3">
    <property type="entry name" value="SLR2013 PROTEIN"/>
    <property type="match status" value="1"/>
</dbReference>
<name>A0A1N6JUD2_9BACT</name>
<evidence type="ECO:0000313" key="3">
    <source>
        <dbReference type="EMBL" id="SIO47952.1"/>
    </source>
</evidence>